<dbReference type="EMBL" id="BLAX01000001">
    <property type="protein sequence ID" value="GET33992.1"/>
    <property type="molecule type" value="Genomic_DNA"/>
</dbReference>
<dbReference type="Proteomes" id="UP000391834">
    <property type="component" value="Unassembled WGS sequence"/>
</dbReference>
<evidence type="ECO:0000256" key="1">
    <source>
        <dbReference type="SAM" id="Coils"/>
    </source>
</evidence>
<dbReference type="RefSeq" id="WP_025863866.1">
    <property type="nucleotide sequence ID" value="NZ_BLAX01000001.1"/>
</dbReference>
<proteinExistence type="predicted"/>
<evidence type="ECO:0000313" key="2">
    <source>
        <dbReference type="EMBL" id="GET33992.1"/>
    </source>
</evidence>
<name>A0A5M4B1F1_9BACT</name>
<gene>
    <name evidence="2" type="ORF">PbJCM13498_28550</name>
</gene>
<accession>A0A5M4B1F1</accession>
<keyword evidence="3" id="KW-1185">Reference proteome</keyword>
<dbReference type="AlphaFoldDB" id="A0A5M4B1F1"/>
<keyword evidence="1" id="KW-0175">Coiled coil</keyword>
<protein>
    <submittedName>
        <fullName evidence="2">Uncharacterized protein</fullName>
    </submittedName>
</protein>
<evidence type="ECO:0000313" key="3">
    <source>
        <dbReference type="Proteomes" id="UP000391834"/>
    </source>
</evidence>
<dbReference type="OrthoDB" id="1115846at2"/>
<feature type="coiled-coil region" evidence="1">
    <location>
        <begin position="154"/>
        <end position="181"/>
    </location>
</feature>
<organism evidence="2 3">
    <name type="scientific">Prolixibacter bellariivorans</name>
    <dbReference type="NCBI Taxonomy" id="314319"/>
    <lineage>
        <taxon>Bacteria</taxon>
        <taxon>Pseudomonadati</taxon>
        <taxon>Bacteroidota</taxon>
        <taxon>Bacteroidia</taxon>
        <taxon>Marinilabiliales</taxon>
        <taxon>Prolixibacteraceae</taxon>
        <taxon>Prolixibacter</taxon>
    </lineage>
</organism>
<comment type="caution">
    <text evidence="2">The sequence shown here is derived from an EMBL/GenBank/DDBJ whole genome shotgun (WGS) entry which is preliminary data.</text>
</comment>
<sequence length="234" mass="27875">MTRLKYQFTLDDMPRVAEYIYQTFQRDHDDFEHYSSDFNQEFEEALEERINAIRELPNLDFLDEKVAEKQKKLLIMTSHLRPLLNITEIYLKTTKDDALEQNDDLDNINSLRTILIEKRIWEIQSGISKLLSYIEQRLPELEERGFPSGIIDDFRLLSKNLQQMEIELAETIHEKEVITHESVQAMNDLWEALEDIWLACPEVFAKAHPEKVRDYSPEEIKRHIHPKPSRKVIH</sequence>
<reference evidence="2 3" key="1">
    <citation type="submission" date="2019-10" db="EMBL/GenBank/DDBJ databases">
        <title>Prolixibacter strains distinguished by the presence of nitrate reductase genes were adept at nitrate-dependent anaerobic corrosion of metallic iron and carbon steel.</title>
        <authorList>
            <person name="Iino T."/>
            <person name="Shono N."/>
            <person name="Ito K."/>
            <person name="Nakamura R."/>
            <person name="Sueoka K."/>
            <person name="Harayama S."/>
            <person name="Ohkuma M."/>
        </authorList>
    </citation>
    <scope>NUCLEOTIDE SEQUENCE [LARGE SCALE GENOMIC DNA]</scope>
    <source>
        <strain evidence="2 3">JCM 13498</strain>
    </source>
</reference>